<dbReference type="Pfam" id="PF00069">
    <property type="entry name" value="Pkinase"/>
    <property type="match status" value="1"/>
</dbReference>
<dbReference type="PANTHER" id="PTHR44167:SF23">
    <property type="entry name" value="CDC7 KINASE, ISOFORM A-RELATED"/>
    <property type="match status" value="1"/>
</dbReference>
<dbReference type="CDD" id="cd14019">
    <property type="entry name" value="STKc_Cdc7"/>
    <property type="match status" value="1"/>
</dbReference>
<evidence type="ECO:0000256" key="2">
    <source>
        <dbReference type="ARBA" id="ARBA00022527"/>
    </source>
</evidence>
<gene>
    <name evidence="9" type="ORF">INT48_007414</name>
</gene>
<comment type="caution">
    <text evidence="9">The sequence shown here is derived from an EMBL/GenBank/DDBJ whole genome shotgun (WGS) entry which is preliminary data.</text>
</comment>
<keyword evidence="4" id="KW-0547">Nucleotide-binding</keyword>
<keyword evidence="6" id="KW-0067">ATP-binding</keyword>
<dbReference type="PROSITE" id="PS50011">
    <property type="entry name" value="PROTEIN_KINASE_DOM"/>
    <property type="match status" value="1"/>
</dbReference>
<dbReference type="Proteomes" id="UP000613177">
    <property type="component" value="Unassembled WGS sequence"/>
</dbReference>
<dbReference type="SUPFAM" id="SSF56112">
    <property type="entry name" value="Protein kinase-like (PK-like)"/>
    <property type="match status" value="1"/>
</dbReference>
<dbReference type="GO" id="GO:0005634">
    <property type="term" value="C:nucleus"/>
    <property type="evidence" value="ECO:0007669"/>
    <property type="project" value="TreeGrafter"/>
</dbReference>
<dbReference type="GO" id="GO:0004674">
    <property type="term" value="F:protein serine/threonine kinase activity"/>
    <property type="evidence" value="ECO:0007669"/>
    <property type="project" value="UniProtKB-KW"/>
</dbReference>
<name>A0A8H7SQH6_9FUNG</name>
<dbReference type="PANTHER" id="PTHR44167">
    <property type="entry name" value="OVARIAN-SPECIFIC SERINE/THREONINE-PROTEIN KINASE LOK-RELATED"/>
    <property type="match status" value="1"/>
</dbReference>
<dbReference type="Gene3D" id="1.10.510.10">
    <property type="entry name" value="Transferase(Phosphotransferase) domain 1"/>
    <property type="match status" value="1"/>
</dbReference>
<keyword evidence="3" id="KW-0808">Transferase</keyword>
<dbReference type="GO" id="GO:0005524">
    <property type="term" value="F:ATP binding"/>
    <property type="evidence" value="ECO:0007669"/>
    <property type="project" value="UniProtKB-KW"/>
</dbReference>
<dbReference type="SMART" id="SM00220">
    <property type="entry name" value="S_TKc"/>
    <property type="match status" value="1"/>
</dbReference>
<evidence type="ECO:0000256" key="7">
    <source>
        <dbReference type="SAM" id="MobiDB-lite"/>
    </source>
</evidence>
<dbReference type="EC" id="2.7.11.1" evidence="1"/>
<protein>
    <recommendedName>
        <fullName evidence="1">non-specific serine/threonine protein kinase</fullName>
        <ecNumber evidence="1">2.7.11.1</ecNumber>
    </recommendedName>
</protein>
<evidence type="ECO:0000256" key="4">
    <source>
        <dbReference type="ARBA" id="ARBA00022741"/>
    </source>
</evidence>
<evidence type="ECO:0000313" key="9">
    <source>
        <dbReference type="EMBL" id="KAG2232501.1"/>
    </source>
</evidence>
<evidence type="ECO:0000313" key="10">
    <source>
        <dbReference type="Proteomes" id="UP000613177"/>
    </source>
</evidence>
<evidence type="ECO:0000256" key="6">
    <source>
        <dbReference type="ARBA" id="ARBA00022840"/>
    </source>
</evidence>
<reference evidence="9" key="1">
    <citation type="submission" date="2021-01" db="EMBL/GenBank/DDBJ databases">
        <title>Metabolic potential, ecology and presence of endohyphal bacteria is reflected in genomic diversity of Mucoromycotina.</title>
        <authorList>
            <person name="Muszewska A."/>
            <person name="Okrasinska A."/>
            <person name="Steczkiewicz K."/>
            <person name="Drgas O."/>
            <person name="Orlowska M."/>
            <person name="Perlinska-Lenart U."/>
            <person name="Aleksandrzak-Piekarczyk T."/>
            <person name="Szatraj K."/>
            <person name="Zielenkiewicz U."/>
            <person name="Pilsyk S."/>
            <person name="Malc E."/>
            <person name="Mieczkowski P."/>
            <person name="Kruszewska J.S."/>
            <person name="Biernat P."/>
            <person name="Pawlowska J."/>
        </authorList>
    </citation>
    <scope>NUCLEOTIDE SEQUENCE</scope>
    <source>
        <strain evidence="9">WA0000018081</strain>
    </source>
</reference>
<feature type="domain" description="Protein kinase" evidence="8">
    <location>
        <begin position="330"/>
        <end position="668"/>
    </location>
</feature>
<keyword evidence="5" id="KW-0418">Kinase</keyword>
<dbReference type="EMBL" id="JAEPRE010000109">
    <property type="protein sequence ID" value="KAG2232501.1"/>
    <property type="molecule type" value="Genomic_DNA"/>
</dbReference>
<sequence>MDSRGIPIVLPGNKYSSPRRNTKLTPLRPEVPSSPFILPSGKNEPSLLEVYDSFADACFQSHFNHSILNEDTRYNVLEFYKSEICPTDSTPLHSTIFSPRRAPVPIETTFESRVPELQDSQRPTVKPITIRSSTFSEEGTGIFESPQLEYIPAVQNTQETIKQEISTDAQLIDFSDMALNTIENMSITDQCNATSEVMAGSQSTVEKCDTDQTKQLSEMDIRHEPKSSESHIPRTRKRKPVTKPFRLTRSQRKLKDQELVSLPNFTSPVKKPRAASKATSKKDETPAKQTSNKDQDKNEKATQRKNLRKEMEQKEIKTIIETFPGLPHYYEFLERAGRGTFSKVYKAKDLLVDLYVPNDQKDKIESSLEGMDSNYVAIKLIFDISSPLRIAEEIQFLTMFRESPCITPLITAFRHEPYTYLVLPYIDFDHFDDFYNNMSLADVRSYISQLLIGLECVHKKSIIHRDVKPGNFLYNNKTKIGYLADFGLAQQQTLFQRESNGQVPNSLYTQNMDEPGHYINDQRPHFHAIRSGTKGFRAPEVLLKYLNQTTAIDIWAVGVILLVILSGRYPFFNPEDDPDAIIELAHLFGMKKLKEFVEFYGRSIQTNIPDIPEEEIDLTDLCRIMNKENVDKWDPEEFLQATDLLKHCLVLIHTNRYTATAALSHPFFKK</sequence>
<dbReference type="InterPro" id="IPR008271">
    <property type="entry name" value="Ser/Thr_kinase_AS"/>
</dbReference>
<feature type="compositionally biased region" description="Basic and acidic residues" evidence="7">
    <location>
        <begin position="280"/>
        <end position="310"/>
    </location>
</feature>
<proteinExistence type="predicted"/>
<evidence type="ECO:0000259" key="8">
    <source>
        <dbReference type="PROSITE" id="PS50011"/>
    </source>
</evidence>
<dbReference type="GO" id="GO:0044773">
    <property type="term" value="P:mitotic DNA damage checkpoint signaling"/>
    <property type="evidence" value="ECO:0007669"/>
    <property type="project" value="TreeGrafter"/>
</dbReference>
<dbReference type="PROSITE" id="PS00108">
    <property type="entry name" value="PROTEIN_KINASE_ST"/>
    <property type="match status" value="1"/>
</dbReference>
<evidence type="ECO:0000256" key="5">
    <source>
        <dbReference type="ARBA" id="ARBA00022777"/>
    </source>
</evidence>
<evidence type="ECO:0000256" key="3">
    <source>
        <dbReference type="ARBA" id="ARBA00022679"/>
    </source>
</evidence>
<dbReference type="InterPro" id="IPR000719">
    <property type="entry name" value="Prot_kinase_dom"/>
</dbReference>
<keyword evidence="2" id="KW-0723">Serine/threonine-protein kinase</keyword>
<keyword evidence="10" id="KW-1185">Reference proteome</keyword>
<feature type="compositionally biased region" description="Basic and acidic residues" evidence="7">
    <location>
        <begin position="206"/>
        <end position="232"/>
    </location>
</feature>
<accession>A0A8H7SQH6</accession>
<feature type="region of interest" description="Disordered" evidence="7">
    <location>
        <begin position="201"/>
        <end position="310"/>
    </location>
</feature>
<organism evidence="9 10">
    <name type="scientific">Thamnidium elegans</name>
    <dbReference type="NCBI Taxonomy" id="101142"/>
    <lineage>
        <taxon>Eukaryota</taxon>
        <taxon>Fungi</taxon>
        <taxon>Fungi incertae sedis</taxon>
        <taxon>Mucoromycota</taxon>
        <taxon>Mucoromycotina</taxon>
        <taxon>Mucoromycetes</taxon>
        <taxon>Mucorales</taxon>
        <taxon>Mucorineae</taxon>
        <taxon>Mucoraceae</taxon>
        <taxon>Thamnidium</taxon>
    </lineage>
</organism>
<dbReference type="AlphaFoldDB" id="A0A8H7SQH6"/>
<evidence type="ECO:0000256" key="1">
    <source>
        <dbReference type="ARBA" id="ARBA00012513"/>
    </source>
</evidence>
<dbReference type="Gene3D" id="3.30.200.20">
    <property type="entry name" value="Phosphorylase Kinase, domain 1"/>
    <property type="match status" value="1"/>
</dbReference>
<dbReference type="InterPro" id="IPR011009">
    <property type="entry name" value="Kinase-like_dom_sf"/>
</dbReference>